<keyword evidence="2" id="KW-1185">Reference proteome</keyword>
<dbReference type="AlphaFoldDB" id="A0ABD1SVU8"/>
<evidence type="ECO:0008006" key="3">
    <source>
        <dbReference type="Google" id="ProtNLM"/>
    </source>
</evidence>
<evidence type="ECO:0000313" key="1">
    <source>
        <dbReference type="EMBL" id="KAL2504564.1"/>
    </source>
</evidence>
<comment type="caution">
    <text evidence="1">The sequence shown here is derived from an EMBL/GenBank/DDBJ whole genome shotgun (WGS) entry which is preliminary data.</text>
</comment>
<proteinExistence type="predicted"/>
<reference evidence="2" key="1">
    <citation type="submission" date="2024-07" db="EMBL/GenBank/DDBJ databases">
        <title>Two chromosome-level genome assemblies of Korean endemic species Abeliophyllum distichum and Forsythia ovata (Oleaceae).</title>
        <authorList>
            <person name="Jang H."/>
        </authorList>
    </citation>
    <scope>NUCLEOTIDE SEQUENCE [LARGE SCALE GENOMIC DNA]</scope>
</reference>
<accession>A0ABD1SVU8</accession>
<gene>
    <name evidence="1" type="ORF">Adt_20185</name>
</gene>
<evidence type="ECO:0000313" key="2">
    <source>
        <dbReference type="Proteomes" id="UP001604336"/>
    </source>
</evidence>
<dbReference type="Proteomes" id="UP001604336">
    <property type="component" value="Unassembled WGS sequence"/>
</dbReference>
<organism evidence="1 2">
    <name type="scientific">Abeliophyllum distichum</name>
    <dbReference type="NCBI Taxonomy" id="126358"/>
    <lineage>
        <taxon>Eukaryota</taxon>
        <taxon>Viridiplantae</taxon>
        <taxon>Streptophyta</taxon>
        <taxon>Embryophyta</taxon>
        <taxon>Tracheophyta</taxon>
        <taxon>Spermatophyta</taxon>
        <taxon>Magnoliopsida</taxon>
        <taxon>eudicotyledons</taxon>
        <taxon>Gunneridae</taxon>
        <taxon>Pentapetalae</taxon>
        <taxon>asterids</taxon>
        <taxon>lamiids</taxon>
        <taxon>Lamiales</taxon>
        <taxon>Oleaceae</taxon>
        <taxon>Forsythieae</taxon>
        <taxon>Abeliophyllum</taxon>
    </lineage>
</organism>
<protein>
    <recommendedName>
        <fullName evidence="3">Reverse transcriptase</fullName>
    </recommendedName>
</protein>
<dbReference type="EMBL" id="JBFOLK010000006">
    <property type="protein sequence ID" value="KAL2504564.1"/>
    <property type="molecule type" value="Genomic_DNA"/>
</dbReference>
<sequence length="105" mass="12220">MRAELDLLEEKRLGDRTKKCNLQAAKCKVLQQQGQGAEIQSWKFNLEKGIPQQQRRAKQRTLAPTWKGPYKITTVLKNGAYEHQNTEGLSLAHLWNAEHLKKYYQ</sequence>
<name>A0ABD1SVU8_9LAMI</name>